<keyword evidence="2" id="KW-0418">Kinase</keyword>
<dbReference type="InterPro" id="IPR036388">
    <property type="entry name" value="WH-like_DNA-bd_sf"/>
</dbReference>
<evidence type="ECO:0000313" key="2">
    <source>
        <dbReference type="EMBL" id="PXW54681.1"/>
    </source>
</evidence>
<dbReference type="OrthoDB" id="37575at2"/>
<evidence type="ECO:0000313" key="3">
    <source>
        <dbReference type="Proteomes" id="UP000248021"/>
    </source>
</evidence>
<dbReference type="Pfam" id="PF00480">
    <property type="entry name" value="ROK"/>
    <property type="match status" value="1"/>
</dbReference>
<dbReference type="InterPro" id="IPR036390">
    <property type="entry name" value="WH_DNA-bd_sf"/>
</dbReference>
<gene>
    <name evidence="2" type="ORF">C7450_111213</name>
</gene>
<comment type="caution">
    <text evidence="2">The sequence shown here is derived from an EMBL/GenBank/DDBJ whole genome shotgun (WGS) entry which is preliminary data.</text>
</comment>
<dbReference type="Pfam" id="PF13412">
    <property type="entry name" value="HTH_24"/>
    <property type="match status" value="1"/>
</dbReference>
<dbReference type="InterPro" id="IPR043129">
    <property type="entry name" value="ATPase_NBD"/>
</dbReference>
<dbReference type="RefSeq" id="WP_110377134.1">
    <property type="nucleotide sequence ID" value="NZ_JAHBRY010000001.1"/>
</dbReference>
<name>A0A2V3U0B4_9HYPH</name>
<keyword evidence="3" id="KW-1185">Reference proteome</keyword>
<dbReference type="GO" id="GO:0016301">
    <property type="term" value="F:kinase activity"/>
    <property type="evidence" value="ECO:0007669"/>
    <property type="project" value="UniProtKB-KW"/>
</dbReference>
<dbReference type="AlphaFoldDB" id="A0A2V3U0B4"/>
<protein>
    <submittedName>
        <fullName evidence="2">Putative NBD/HSP70 family sugar kinase</fullName>
    </submittedName>
</protein>
<dbReference type="Gene3D" id="1.10.10.10">
    <property type="entry name" value="Winged helix-like DNA-binding domain superfamily/Winged helix DNA-binding domain"/>
    <property type="match status" value="1"/>
</dbReference>
<proteinExistence type="inferred from homology"/>
<organism evidence="2 3">
    <name type="scientific">Chelatococcus asaccharovorans</name>
    <dbReference type="NCBI Taxonomy" id="28210"/>
    <lineage>
        <taxon>Bacteria</taxon>
        <taxon>Pseudomonadati</taxon>
        <taxon>Pseudomonadota</taxon>
        <taxon>Alphaproteobacteria</taxon>
        <taxon>Hyphomicrobiales</taxon>
        <taxon>Chelatococcaceae</taxon>
        <taxon>Chelatococcus</taxon>
    </lineage>
</organism>
<dbReference type="SUPFAM" id="SSF53067">
    <property type="entry name" value="Actin-like ATPase domain"/>
    <property type="match status" value="1"/>
</dbReference>
<dbReference type="EMBL" id="QJJK01000011">
    <property type="protein sequence ID" value="PXW54681.1"/>
    <property type="molecule type" value="Genomic_DNA"/>
</dbReference>
<accession>A0A2V3U0B4</accession>
<dbReference type="InterPro" id="IPR000600">
    <property type="entry name" value="ROK"/>
</dbReference>
<dbReference type="Gene3D" id="3.30.420.40">
    <property type="match status" value="2"/>
</dbReference>
<dbReference type="SUPFAM" id="SSF46785">
    <property type="entry name" value="Winged helix' DNA-binding domain"/>
    <property type="match status" value="1"/>
</dbReference>
<evidence type="ECO:0000256" key="1">
    <source>
        <dbReference type="ARBA" id="ARBA00006479"/>
    </source>
</evidence>
<dbReference type="PANTHER" id="PTHR18964">
    <property type="entry name" value="ROK (REPRESSOR, ORF, KINASE) FAMILY"/>
    <property type="match status" value="1"/>
</dbReference>
<sequence length="405" mass="41864">MATDAPSTPVARQISLRTVIQALLDEGPISRAQIAKITGLSKQTISEVVRELEDDGWLRERGRTQGVLGRSAVTYEINNRAAFVLGMDLGGTKLRMAVADLAGAVLAEEEVPTDLRGGLHVVEQIAALARRLAARAGVPAAGLRFGVMGTPGVVDPESGAIHVAPNIPGVDRIDVAGALRERLGITIAIENDVNLAVKGEQWQGHGAGAGTFAFIALGTGIGMGIVADGKLLRGARGAAGEIAYLPIGGDPYDPRGFMLGTLETAVGSKGIADRYRDYGGTAGTTVREIFTALEAGDAIAAVTIDETARLIAPALIAVQALIDPEVIVLGGSIGVRTELFERIRHHLARCGHVPPRLAISRIGNRAALIGAIGAALTDLHNSLFGLDVKPGDLSLPTVGGADGDP</sequence>
<comment type="similarity">
    <text evidence="1">Belongs to the ROK (NagC/XylR) family.</text>
</comment>
<keyword evidence="2" id="KW-0808">Transferase</keyword>
<dbReference type="PANTHER" id="PTHR18964:SF149">
    <property type="entry name" value="BIFUNCTIONAL UDP-N-ACETYLGLUCOSAMINE 2-EPIMERASE_N-ACETYLMANNOSAMINE KINASE"/>
    <property type="match status" value="1"/>
</dbReference>
<dbReference type="Proteomes" id="UP000248021">
    <property type="component" value="Unassembled WGS sequence"/>
</dbReference>
<reference evidence="2 3" key="1">
    <citation type="submission" date="2018-05" db="EMBL/GenBank/DDBJ databases">
        <title>Genomic Encyclopedia of Type Strains, Phase IV (KMG-IV): sequencing the most valuable type-strain genomes for metagenomic binning, comparative biology and taxonomic classification.</title>
        <authorList>
            <person name="Goeker M."/>
        </authorList>
    </citation>
    <scope>NUCLEOTIDE SEQUENCE [LARGE SCALE GENOMIC DNA]</scope>
    <source>
        <strain evidence="2 3">DSM 6462</strain>
    </source>
</reference>